<name>A0ABR7HTQ0_9FIRM</name>
<dbReference type="SMART" id="SM01012">
    <property type="entry name" value="ANTAR"/>
    <property type="match status" value="1"/>
</dbReference>
<dbReference type="Pfam" id="PF03861">
    <property type="entry name" value="ANTAR"/>
    <property type="match status" value="1"/>
</dbReference>
<evidence type="ECO:0000313" key="3">
    <source>
        <dbReference type="Proteomes" id="UP000660021"/>
    </source>
</evidence>
<reference evidence="2 3" key="1">
    <citation type="submission" date="2020-08" db="EMBL/GenBank/DDBJ databases">
        <title>Genome public.</title>
        <authorList>
            <person name="Liu C."/>
            <person name="Sun Q."/>
        </authorList>
    </citation>
    <scope>NUCLEOTIDE SEQUENCE [LARGE SCALE GENOMIC DNA]</scope>
    <source>
        <strain evidence="2 3">New-38</strain>
    </source>
</reference>
<dbReference type="Gene3D" id="1.10.10.10">
    <property type="entry name" value="Winged helix-like DNA-binding domain superfamily/Winged helix DNA-binding domain"/>
    <property type="match status" value="1"/>
</dbReference>
<protein>
    <submittedName>
        <fullName evidence="2">ANTAR domain-containing protein</fullName>
    </submittedName>
</protein>
<evidence type="ECO:0000259" key="1">
    <source>
        <dbReference type="PROSITE" id="PS50921"/>
    </source>
</evidence>
<organism evidence="2 3">
    <name type="scientific">Pseudoflavonifractor hominis</name>
    <dbReference type="NCBI Taxonomy" id="2763059"/>
    <lineage>
        <taxon>Bacteria</taxon>
        <taxon>Bacillati</taxon>
        <taxon>Bacillota</taxon>
        <taxon>Clostridia</taxon>
        <taxon>Eubacteriales</taxon>
        <taxon>Oscillospiraceae</taxon>
        <taxon>Pseudoflavonifractor</taxon>
    </lineage>
</organism>
<comment type="caution">
    <text evidence="2">The sequence shown here is derived from an EMBL/GenBank/DDBJ whole genome shotgun (WGS) entry which is preliminary data.</text>
</comment>
<dbReference type="EMBL" id="JACOPR010000004">
    <property type="protein sequence ID" value="MBC5730900.1"/>
    <property type="molecule type" value="Genomic_DNA"/>
</dbReference>
<proteinExistence type="predicted"/>
<dbReference type="RefSeq" id="WP_186963734.1">
    <property type="nucleotide sequence ID" value="NZ_JACOPR010000004.1"/>
</dbReference>
<dbReference type="PROSITE" id="PS50921">
    <property type="entry name" value="ANTAR"/>
    <property type="match status" value="1"/>
</dbReference>
<dbReference type="Proteomes" id="UP000660021">
    <property type="component" value="Unassembled WGS sequence"/>
</dbReference>
<dbReference type="InterPro" id="IPR011006">
    <property type="entry name" value="CheY-like_superfamily"/>
</dbReference>
<dbReference type="InterPro" id="IPR036388">
    <property type="entry name" value="WH-like_DNA-bd_sf"/>
</dbReference>
<dbReference type="InterPro" id="IPR005561">
    <property type="entry name" value="ANTAR"/>
</dbReference>
<sequence length="182" mass="19977">MERVVLAFENENTSRKVRALLEGAGLARGLICRTAAEVRLLLGQPQIPTVVCGYKLPDATAEELFFDLPAGRTMVLVAPENLLSLCGRSDGLVTLSTPLSRNALLEGVERALGLAQSVRLSVRPAGEEELIRRAKEWLMEQRGMDEGQAHRLLQQRSMICGRKLAETARLLLEREAGLALYG</sequence>
<keyword evidence="3" id="KW-1185">Reference proteome</keyword>
<feature type="domain" description="ANTAR" evidence="1">
    <location>
        <begin position="111"/>
        <end position="172"/>
    </location>
</feature>
<evidence type="ECO:0000313" key="2">
    <source>
        <dbReference type="EMBL" id="MBC5730900.1"/>
    </source>
</evidence>
<gene>
    <name evidence="2" type="ORF">H8S34_08660</name>
</gene>
<dbReference type="SUPFAM" id="SSF52172">
    <property type="entry name" value="CheY-like"/>
    <property type="match status" value="1"/>
</dbReference>
<accession>A0ABR7HTQ0</accession>